<dbReference type="PANTHER" id="PTHR32432">
    <property type="entry name" value="CELL DIVISION PROTEIN FTSA-RELATED"/>
    <property type="match status" value="1"/>
</dbReference>
<dbReference type="SUPFAM" id="SSF53067">
    <property type="entry name" value="Actin-like ATPase domain"/>
    <property type="match status" value="1"/>
</dbReference>
<keyword evidence="1" id="KW-0812">Transmembrane</keyword>
<evidence type="ECO:0000256" key="1">
    <source>
        <dbReference type="SAM" id="Phobius"/>
    </source>
</evidence>
<name>A0A1G2FXQ2_9BACT</name>
<keyword evidence="1" id="KW-1133">Transmembrane helix</keyword>
<dbReference type="Gene3D" id="3.30.420.40">
    <property type="match status" value="2"/>
</dbReference>
<evidence type="ECO:0000313" key="4">
    <source>
        <dbReference type="Proteomes" id="UP000176700"/>
    </source>
</evidence>
<feature type="transmembrane region" description="Helical" evidence="1">
    <location>
        <begin position="395"/>
        <end position="417"/>
    </location>
</feature>
<dbReference type="Gene3D" id="2.30.30.40">
    <property type="entry name" value="SH3 Domains"/>
    <property type="match status" value="1"/>
</dbReference>
<dbReference type="InterPro" id="IPR005883">
    <property type="entry name" value="PilM"/>
</dbReference>
<dbReference type="AlphaFoldDB" id="A0A1G2FXQ2"/>
<dbReference type="PROSITE" id="PS51781">
    <property type="entry name" value="SH3B"/>
    <property type="match status" value="1"/>
</dbReference>
<dbReference type="EMBL" id="MHNI01000012">
    <property type="protein sequence ID" value="OGZ42856.1"/>
    <property type="molecule type" value="Genomic_DNA"/>
</dbReference>
<gene>
    <name evidence="3" type="ORF">A2W41_01900</name>
</gene>
<reference evidence="3 4" key="1">
    <citation type="journal article" date="2016" name="Nat. Commun.">
        <title>Thousands of microbial genomes shed light on interconnected biogeochemical processes in an aquifer system.</title>
        <authorList>
            <person name="Anantharaman K."/>
            <person name="Brown C.T."/>
            <person name="Hug L.A."/>
            <person name="Sharon I."/>
            <person name="Castelle C.J."/>
            <person name="Probst A.J."/>
            <person name="Thomas B.C."/>
            <person name="Singh A."/>
            <person name="Wilkins M.J."/>
            <person name="Karaoz U."/>
            <person name="Brodie E.L."/>
            <person name="Williams K.H."/>
            <person name="Hubbard S.S."/>
            <person name="Banfield J.F."/>
        </authorList>
    </citation>
    <scope>NUCLEOTIDE SEQUENCE [LARGE SCALE GENOMIC DNA]</scope>
</reference>
<proteinExistence type="predicted"/>
<comment type="caution">
    <text evidence="3">The sequence shown here is derived from an EMBL/GenBank/DDBJ whole genome shotgun (WGS) entry which is preliminary data.</text>
</comment>
<dbReference type="InterPro" id="IPR003646">
    <property type="entry name" value="SH3-like_bac-type"/>
</dbReference>
<evidence type="ECO:0000259" key="2">
    <source>
        <dbReference type="PROSITE" id="PS51781"/>
    </source>
</evidence>
<dbReference type="InterPro" id="IPR043129">
    <property type="entry name" value="ATPase_NBD"/>
</dbReference>
<keyword evidence="1" id="KW-0472">Membrane</keyword>
<accession>A0A1G2FXQ2</accession>
<organism evidence="3 4">
    <name type="scientific">Candidatus Ryanbacteria bacterium RIFCSPHIGHO2_01_45_13</name>
    <dbReference type="NCBI Taxonomy" id="1802112"/>
    <lineage>
        <taxon>Bacteria</taxon>
        <taxon>Candidatus Ryaniibacteriota</taxon>
    </lineage>
</organism>
<dbReference type="PANTHER" id="PTHR32432:SF3">
    <property type="entry name" value="ETHANOLAMINE UTILIZATION PROTEIN EUTJ"/>
    <property type="match status" value="1"/>
</dbReference>
<protein>
    <recommendedName>
        <fullName evidence="2">SH3b domain-containing protein</fullName>
    </recommendedName>
</protein>
<dbReference type="InterPro" id="IPR050696">
    <property type="entry name" value="FtsA/MreB"/>
</dbReference>
<evidence type="ECO:0000313" key="3">
    <source>
        <dbReference type="EMBL" id="OGZ42856.1"/>
    </source>
</evidence>
<feature type="domain" description="SH3b" evidence="2">
    <location>
        <begin position="601"/>
        <end position="669"/>
    </location>
</feature>
<sequence>MFVFSKSSVGVDIADGSIEVVELSRHLGRFLVSRRNRVTLPAGIVERGRIVKKVELAGAVHEAFQTASPSPITKKDIIFGLPEGHVYTHVFRFPLPLSKITRAVVVKETRCSIPLSEDDVVFDYIIRRSTPAETEILIVASSRAFMTEWNHFFAENGFTVKTFDIETLATFRGLFKGNPASPVCVVDMGAATSLIAVFDASGLIYAHAVPIAGNAITDQIAASLKLSIKEAEKQKKEKGLSDSKSKLFLVIVKALEPLLQKIKISLGYIEGKTGKPVARVIFVGMSSKMKGLLDYFGSNLEVSVEEAPSSIGGSHVGAYIEALGLALRAWKDTDPKLTLPEVQRTSIIAATKKSFVNKFFSFKRPVAPQKPPTHIAEDIRFLERKKDPIQTQHKGLFWLLIVLVVFVIAGGGLWWFLNRQQAPSPVASVKTDIPNLNIQLFSLTFPVAIHESEYGEGRVSGRVLKEIYSTIEDYAEAVARSWSVVREELQPGEALFFEPINKLNESAGSISPFTLEWLAYSLDELDTLIRKEVDRTNELHIPYEVGPVHGIRAYKTENPGIVIFEVSVTLTLNELIAGLGEKIEVYGGIAETKNEQALDNEEKQFVLIKKTEMGWLNARTGPATTYTILKKVYPGERYPLLEERQDWVRIEVAEGQDAWVAVRYIELLE</sequence>
<dbReference type="SMART" id="SM00287">
    <property type="entry name" value="SH3b"/>
    <property type="match status" value="1"/>
</dbReference>
<dbReference type="Gene3D" id="3.30.1490.300">
    <property type="match status" value="1"/>
</dbReference>
<dbReference type="CDD" id="cd24049">
    <property type="entry name" value="ASKHA_NBD_PilM"/>
    <property type="match status" value="1"/>
</dbReference>
<dbReference type="Pfam" id="PF11104">
    <property type="entry name" value="PilM_2"/>
    <property type="match status" value="1"/>
</dbReference>
<dbReference type="Pfam" id="PF08239">
    <property type="entry name" value="SH3_3"/>
    <property type="match status" value="1"/>
</dbReference>
<dbReference type="Proteomes" id="UP000176700">
    <property type="component" value="Unassembled WGS sequence"/>
</dbReference>